<comment type="similarity">
    <text evidence="3">Belongs to the AIG1 family.</text>
</comment>
<accession>A0A6G1S7R2</accession>
<gene>
    <name evidence="18" type="primary">AIG1_1</name>
    <name evidence="18" type="ORF">g.1773</name>
</gene>
<dbReference type="AlphaFoldDB" id="A0A6G1S7R2"/>
<evidence type="ECO:0000256" key="14">
    <source>
        <dbReference type="ARBA" id="ARBA00049296"/>
    </source>
</evidence>
<evidence type="ECO:0000313" key="18">
    <source>
        <dbReference type="EMBL" id="MDE45992.1"/>
    </source>
</evidence>
<comment type="catalytic activity">
    <reaction evidence="16">
        <text>12-(9Z-hexadecenoyloxy)-octadecanoate + H2O = 12-hydroxyoctadecanoate + (9Z)-hexadecenoate + H(+)</text>
        <dbReference type="Rhea" id="RHEA:52072"/>
        <dbReference type="ChEBI" id="CHEBI:15377"/>
        <dbReference type="ChEBI" id="CHEBI:15378"/>
        <dbReference type="ChEBI" id="CHEBI:32372"/>
        <dbReference type="ChEBI" id="CHEBI:84201"/>
        <dbReference type="ChEBI" id="CHEBI:136312"/>
    </reaction>
    <physiologicalReaction direction="left-to-right" evidence="16">
        <dbReference type="Rhea" id="RHEA:52073"/>
    </physiologicalReaction>
</comment>
<dbReference type="InterPro" id="IPR006838">
    <property type="entry name" value="ADTRP_AIG1"/>
</dbReference>
<proteinExistence type="inferred from homology"/>
<reference evidence="18" key="1">
    <citation type="submission" date="2018-10" db="EMBL/GenBank/DDBJ databases">
        <title>Transcriptome assembly of Aceria tosichella (Wheat curl mite) Type 2.</title>
        <authorList>
            <person name="Scully E.D."/>
            <person name="Geib S.M."/>
            <person name="Palmer N.A."/>
            <person name="Gupta A.K."/>
            <person name="Sarath G."/>
            <person name="Tatineni S."/>
        </authorList>
    </citation>
    <scope>NUCLEOTIDE SEQUENCE</scope>
    <source>
        <strain evidence="18">LincolnNE</strain>
    </source>
</reference>
<evidence type="ECO:0000256" key="1">
    <source>
        <dbReference type="ARBA" id="ARBA00000923"/>
    </source>
</evidence>
<dbReference type="GO" id="GO:0016020">
    <property type="term" value="C:membrane"/>
    <property type="evidence" value="ECO:0007669"/>
    <property type="project" value="InterPro"/>
</dbReference>
<evidence type="ECO:0000256" key="4">
    <source>
        <dbReference type="ARBA" id="ARBA00022692"/>
    </source>
</evidence>
<feature type="transmembrane region" description="Helical" evidence="17">
    <location>
        <begin position="80"/>
        <end position="100"/>
    </location>
</feature>
<evidence type="ECO:0000256" key="11">
    <source>
        <dbReference type="ARBA" id="ARBA00048701"/>
    </source>
</evidence>
<feature type="transmembrane region" description="Helical" evidence="17">
    <location>
        <begin position="148"/>
        <end position="167"/>
    </location>
</feature>
<dbReference type="EMBL" id="GGYP01001221">
    <property type="protein sequence ID" value="MDE45992.1"/>
    <property type="molecule type" value="Transcribed_RNA"/>
</dbReference>
<evidence type="ECO:0000256" key="15">
    <source>
        <dbReference type="ARBA" id="ARBA00049322"/>
    </source>
</evidence>
<name>A0A6G1S7R2_9ACAR</name>
<keyword evidence="5 17" id="KW-1133">Transmembrane helix</keyword>
<evidence type="ECO:0000256" key="10">
    <source>
        <dbReference type="ARBA" id="ARBA00048680"/>
    </source>
</evidence>
<protein>
    <submittedName>
        <fullName evidence="18">Androgen-induced gene 1 protein</fullName>
    </submittedName>
</protein>
<comment type="catalytic activity">
    <reaction evidence="9">
        <text>9-hexadecanoyloxy-octadecanoate + H2O = 9-hydroxy-octadecanoate + hexadecanoate + H(+)</text>
        <dbReference type="Rhea" id="RHEA:52052"/>
        <dbReference type="ChEBI" id="CHEBI:7896"/>
        <dbReference type="ChEBI" id="CHEBI:15377"/>
        <dbReference type="ChEBI" id="CHEBI:15378"/>
        <dbReference type="ChEBI" id="CHEBI:83670"/>
        <dbReference type="ChEBI" id="CHEBI:136286"/>
    </reaction>
    <physiologicalReaction direction="left-to-right" evidence="9">
        <dbReference type="Rhea" id="RHEA:52053"/>
    </physiologicalReaction>
</comment>
<evidence type="ECO:0000256" key="2">
    <source>
        <dbReference type="ARBA" id="ARBA00004127"/>
    </source>
</evidence>
<feature type="transmembrane region" description="Helical" evidence="17">
    <location>
        <begin position="187"/>
        <end position="205"/>
    </location>
</feature>
<evidence type="ECO:0000256" key="6">
    <source>
        <dbReference type="ARBA" id="ARBA00023136"/>
    </source>
</evidence>
<evidence type="ECO:0000256" key="13">
    <source>
        <dbReference type="ARBA" id="ARBA00049221"/>
    </source>
</evidence>
<evidence type="ECO:0000256" key="7">
    <source>
        <dbReference type="ARBA" id="ARBA00047368"/>
    </source>
</evidence>
<comment type="catalytic activity">
    <reaction evidence="12">
        <text>9-(9Z-octadecenoyloxy)-octadecanoate + H2O = 9-hydroxy-octadecanoate + (9Z)-octadecenoate + H(+)</text>
        <dbReference type="Rhea" id="RHEA:52048"/>
        <dbReference type="ChEBI" id="CHEBI:15377"/>
        <dbReference type="ChEBI" id="CHEBI:15378"/>
        <dbReference type="ChEBI" id="CHEBI:30823"/>
        <dbReference type="ChEBI" id="CHEBI:136282"/>
        <dbReference type="ChEBI" id="CHEBI:136286"/>
    </reaction>
    <physiologicalReaction direction="left-to-right" evidence="12">
        <dbReference type="Rhea" id="RHEA:52049"/>
    </physiologicalReaction>
</comment>
<keyword evidence="4 17" id="KW-0812">Transmembrane</keyword>
<evidence type="ECO:0000256" key="5">
    <source>
        <dbReference type="ARBA" id="ARBA00022989"/>
    </source>
</evidence>
<evidence type="ECO:0000256" key="3">
    <source>
        <dbReference type="ARBA" id="ARBA00009300"/>
    </source>
</evidence>
<dbReference type="GO" id="GO:0012505">
    <property type="term" value="C:endomembrane system"/>
    <property type="evidence" value="ECO:0007669"/>
    <property type="project" value="UniProtKB-SubCell"/>
</dbReference>
<evidence type="ECO:0000256" key="16">
    <source>
        <dbReference type="ARBA" id="ARBA00049428"/>
    </source>
</evidence>
<evidence type="ECO:0000256" key="9">
    <source>
        <dbReference type="ARBA" id="ARBA00047863"/>
    </source>
</evidence>
<comment type="catalytic activity">
    <reaction evidence="14">
        <text>13-(9Z-octadecenoyloxy)-octadecanoate + H2O = 13-hydroxy-octadecanoate + (9Z)-octadecenoate + H(+)</text>
        <dbReference type="Rhea" id="RHEA:52064"/>
        <dbReference type="ChEBI" id="CHEBI:15377"/>
        <dbReference type="ChEBI" id="CHEBI:15378"/>
        <dbReference type="ChEBI" id="CHEBI:30823"/>
        <dbReference type="ChEBI" id="CHEBI:136303"/>
        <dbReference type="ChEBI" id="CHEBI:136304"/>
    </reaction>
    <physiologicalReaction direction="left-to-right" evidence="14">
        <dbReference type="Rhea" id="RHEA:52065"/>
    </physiologicalReaction>
</comment>
<comment type="catalytic activity">
    <reaction evidence="1">
        <text>9-(9Z-hexadecenoyloxy)-octadecanoate + H2O = (9Z)-hexadecenoate + 9-hydroxy-octadecanoate + H(+)</text>
        <dbReference type="Rhea" id="RHEA:52068"/>
        <dbReference type="ChEBI" id="CHEBI:15377"/>
        <dbReference type="ChEBI" id="CHEBI:15378"/>
        <dbReference type="ChEBI" id="CHEBI:32372"/>
        <dbReference type="ChEBI" id="CHEBI:136286"/>
        <dbReference type="ChEBI" id="CHEBI:136309"/>
    </reaction>
    <physiologicalReaction direction="left-to-right" evidence="1">
        <dbReference type="Rhea" id="RHEA:52069"/>
    </physiologicalReaction>
</comment>
<comment type="catalytic activity">
    <reaction evidence="8">
        <text>13-octadecanoyloxy-octadecanoate + H2O = 13-hydroxy-octadecanoate + octadecanoate + H(+)</text>
        <dbReference type="Rhea" id="RHEA:52084"/>
        <dbReference type="ChEBI" id="CHEBI:15377"/>
        <dbReference type="ChEBI" id="CHEBI:15378"/>
        <dbReference type="ChEBI" id="CHEBI:25629"/>
        <dbReference type="ChEBI" id="CHEBI:136304"/>
        <dbReference type="ChEBI" id="CHEBI:136335"/>
    </reaction>
    <physiologicalReaction direction="left-to-right" evidence="8">
        <dbReference type="Rhea" id="RHEA:52085"/>
    </physiologicalReaction>
</comment>
<evidence type="ECO:0000256" key="17">
    <source>
        <dbReference type="SAM" id="Phobius"/>
    </source>
</evidence>
<sequence length="231" mass="25868">MSSSSNSGLLISLGALGLYGYTVYSLVGPQVAEAYSLAFPLNEYGVFRFLTNQCALIQLVNALLHVLAHFIKPLRGPRDLVFSTLAFPVGAIVVFTFWLVCYGMGREAIFPAVLDNFYPAWLNHATHTVIVPINLLLALLVNHKYYKYGTVVTTVYLSAYIVFLHVVKAKTGLFIYRYLNDMDDIKLVLNYVFSAMITYLMYELGSLVTRLVYGRGQQAVTTKKSKGHKQK</sequence>
<feature type="transmembrane region" description="Helical" evidence="17">
    <location>
        <begin position="120"/>
        <end position="141"/>
    </location>
</feature>
<comment type="catalytic activity">
    <reaction evidence="13">
        <text>9-octadecanoyloxy-octadecanoate + H2O = 9-hydroxy-octadecanoate + octadecanoate + H(+)</text>
        <dbReference type="Rhea" id="RHEA:52096"/>
        <dbReference type="ChEBI" id="CHEBI:15377"/>
        <dbReference type="ChEBI" id="CHEBI:15378"/>
        <dbReference type="ChEBI" id="CHEBI:25629"/>
        <dbReference type="ChEBI" id="CHEBI:136286"/>
        <dbReference type="ChEBI" id="CHEBI:136373"/>
    </reaction>
    <physiologicalReaction direction="left-to-right" evidence="13">
        <dbReference type="Rhea" id="RHEA:52097"/>
    </physiologicalReaction>
</comment>
<comment type="catalytic activity">
    <reaction evidence="7">
        <text>12-hexadecanoyloxy-octadecanoate + H2O = 12-hydroxyoctadecanoate + hexadecanoate + H(+)</text>
        <dbReference type="Rhea" id="RHEA:52056"/>
        <dbReference type="ChEBI" id="CHEBI:7896"/>
        <dbReference type="ChEBI" id="CHEBI:15377"/>
        <dbReference type="ChEBI" id="CHEBI:15378"/>
        <dbReference type="ChEBI" id="CHEBI:83677"/>
        <dbReference type="ChEBI" id="CHEBI:84201"/>
    </reaction>
    <physiologicalReaction direction="left-to-right" evidence="7">
        <dbReference type="Rhea" id="RHEA:52057"/>
    </physiologicalReaction>
</comment>
<comment type="catalytic activity">
    <reaction evidence="15">
        <text>13-(9Z-hexadecenoyloxy)-octadecanoate + H2O = 13-hydroxy-octadecanoate + (9Z)-hexadecenoate + H(+)</text>
        <dbReference type="Rhea" id="RHEA:52076"/>
        <dbReference type="ChEBI" id="CHEBI:15377"/>
        <dbReference type="ChEBI" id="CHEBI:15378"/>
        <dbReference type="ChEBI" id="CHEBI:32372"/>
        <dbReference type="ChEBI" id="CHEBI:136304"/>
        <dbReference type="ChEBI" id="CHEBI:136315"/>
    </reaction>
    <physiologicalReaction direction="left-to-right" evidence="15">
        <dbReference type="Rhea" id="RHEA:52077"/>
    </physiologicalReaction>
</comment>
<feature type="transmembrane region" description="Helical" evidence="17">
    <location>
        <begin position="49"/>
        <end position="68"/>
    </location>
</feature>
<comment type="subcellular location">
    <subcellularLocation>
        <location evidence="2">Endomembrane system</location>
        <topology evidence="2">Multi-pass membrane protein</topology>
    </subcellularLocation>
</comment>
<evidence type="ECO:0000256" key="12">
    <source>
        <dbReference type="ARBA" id="ARBA00048800"/>
    </source>
</evidence>
<comment type="catalytic activity">
    <reaction evidence="11">
        <text>12-(9Z-octadecenoyloxy)-octadecanoate + H2O = 12-hydroxyoctadecanoate + (9Z)-octadecenoate + H(+)</text>
        <dbReference type="Rhea" id="RHEA:52060"/>
        <dbReference type="ChEBI" id="CHEBI:15377"/>
        <dbReference type="ChEBI" id="CHEBI:15378"/>
        <dbReference type="ChEBI" id="CHEBI:30823"/>
        <dbReference type="ChEBI" id="CHEBI:84201"/>
        <dbReference type="ChEBI" id="CHEBI:136302"/>
    </reaction>
    <physiologicalReaction direction="left-to-right" evidence="11">
        <dbReference type="Rhea" id="RHEA:52061"/>
    </physiologicalReaction>
</comment>
<keyword evidence="6 17" id="KW-0472">Membrane</keyword>
<evidence type="ECO:0000256" key="8">
    <source>
        <dbReference type="ARBA" id="ARBA00047427"/>
    </source>
</evidence>
<comment type="catalytic activity">
    <reaction evidence="10">
        <text>12-octadecanoyloxy-octadecanoate + H2O = 12-hydroxyoctadecanoate + octadecanoate + H(+)</text>
        <dbReference type="Rhea" id="RHEA:52080"/>
        <dbReference type="ChEBI" id="CHEBI:15377"/>
        <dbReference type="ChEBI" id="CHEBI:15378"/>
        <dbReference type="ChEBI" id="CHEBI:25629"/>
        <dbReference type="ChEBI" id="CHEBI:84201"/>
        <dbReference type="ChEBI" id="CHEBI:136330"/>
    </reaction>
    <physiologicalReaction direction="left-to-right" evidence="10">
        <dbReference type="Rhea" id="RHEA:52081"/>
    </physiologicalReaction>
</comment>
<dbReference type="PANTHER" id="PTHR10989:SF16">
    <property type="entry name" value="AT02829P-RELATED"/>
    <property type="match status" value="1"/>
</dbReference>
<dbReference type="Pfam" id="PF04750">
    <property type="entry name" value="Far-17a_AIG1"/>
    <property type="match status" value="1"/>
</dbReference>
<organism evidence="18">
    <name type="scientific">Aceria tosichella</name>
    <name type="common">wheat curl mite</name>
    <dbReference type="NCBI Taxonomy" id="561515"/>
    <lineage>
        <taxon>Eukaryota</taxon>
        <taxon>Metazoa</taxon>
        <taxon>Ecdysozoa</taxon>
        <taxon>Arthropoda</taxon>
        <taxon>Chelicerata</taxon>
        <taxon>Arachnida</taxon>
        <taxon>Acari</taxon>
        <taxon>Acariformes</taxon>
        <taxon>Trombidiformes</taxon>
        <taxon>Prostigmata</taxon>
        <taxon>Eupodina</taxon>
        <taxon>Eriophyoidea</taxon>
        <taxon>Eriophyidae</taxon>
        <taxon>Eriophyinae</taxon>
        <taxon>Aceriini</taxon>
        <taxon>Aceria</taxon>
    </lineage>
</organism>
<dbReference type="PANTHER" id="PTHR10989">
    <property type="entry name" value="ANDROGEN-INDUCED PROTEIN 1-RELATED"/>
    <property type="match status" value="1"/>
</dbReference>